<keyword evidence="3 6" id="KW-0812">Transmembrane</keyword>
<dbReference type="PANTHER" id="PTHR43652">
    <property type="entry name" value="BASIC AMINO ACID ANTIPORTER YFCC-RELATED"/>
    <property type="match status" value="1"/>
</dbReference>
<evidence type="ECO:0000256" key="3">
    <source>
        <dbReference type="ARBA" id="ARBA00022692"/>
    </source>
</evidence>
<evidence type="ECO:0000313" key="8">
    <source>
        <dbReference type="Proteomes" id="UP000284841"/>
    </source>
</evidence>
<dbReference type="RefSeq" id="WP_067537489.1">
    <property type="nucleotide sequence ID" value="NZ_AP025567.1"/>
</dbReference>
<dbReference type="OrthoDB" id="255482at2"/>
<feature type="transmembrane region" description="Helical" evidence="6">
    <location>
        <begin position="15"/>
        <end position="36"/>
    </location>
</feature>
<proteinExistence type="predicted"/>
<sequence>MKKKKQLKEGEARQAVNPLIILSVILLVAAVCTYLIPAGEFQREVIEGSDYAKIDVNSFEFKEGAPIGIFDIFQSFTLGLQSAGSVIFFLLIIGGTFQIVEKTGALHAGLSNLVRVLKGKELVMIPACVFIFGLVSAFAACSEEYLAFIPLMYIVCIAAGFDSLTAVALLMVSSAIGYAGGMTNAFTVGIAQEISELPLFSGMGYRFVVFGVMAVITSLYLMRHAHKIKKHPELNTMRETDLMYAEKLDVEEVEPMTARQKLSLLIFGLGFVVVAFCVIKLGFYIDEMSAIFLIVGILVVIVSGMSVNEAADNFVEGCRNMLWAGLIIGMCKAVTNILSDAGIMDTLIYYAGTLLEGLSAKVSACGMFVLQDLLNILIPSGSGQAAITMPFMAPLSDILGVSRQTAVLAFQMGDAFTNVVTPTSGELMAALAICHVPYKKWFKFLAPLWGLWAVAACVLLVIAVSIGY</sequence>
<feature type="transmembrane region" description="Helical" evidence="6">
    <location>
        <begin position="448"/>
        <end position="467"/>
    </location>
</feature>
<gene>
    <name evidence="7" type="ORF">DW099_13575</name>
</gene>
<evidence type="ECO:0000256" key="2">
    <source>
        <dbReference type="ARBA" id="ARBA00022475"/>
    </source>
</evidence>
<dbReference type="InterPro" id="IPR051679">
    <property type="entry name" value="DASS-Related_Transporters"/>
</dbReference>
<dbReference type="InterPro" id="IPR018385">
    <property type="entry name" value="C4_dicarb_anaerob_car-like"/>
</dbReference>
<feature type="transmembrane region" description="Helical" evidence="6">
    <location>
        <begin position="145"/>
        <end position="161"/>
    </location>
</feature>
<dbReference type="Pfam" id="PF03606">
    <property type="entry name" value="DcuC"/>
    <property type="match status" value="1"/>
</dbReference>
<organism evidence="7 8">
    <name type="scientific">Emergencia timonensis</name>
    <dbReference type="NCBI Taxonomy" id="1776384"/>
    <lineage>
        <taxon>Bacteria</taxon>
        <taxon>Bacillati</taxon>
        <taxon>Bacillota</taxon>
        <taxon>Clostridia</taxon>
        <taxon>Peptostreptococcales</taxon>
        <taxon>Anaerovoracaceae</taxon>
        <taxon>Emergencia</taxon>
    </lineage>
</organism>
<dbReference type="STRING" id="1776384.GCA_900086585_02043"/>
<feature type="transmembrane region" description="Helical" evidence="6">
    <location>
        <begin position="264"/>
        <end position="285"/>
    </location>
</feature>
<feature type="transmembrane region" description="Helical" evidence="6">
    <location>
        <begin position="291"/>
        <end position="311"/>
    </location>
</feature>
<evidence type="ECO:0000256" key="4">
    <source>
        <dbReference type="ARBA" id="ARBA00022989"/>
    </source>
</evidence>
<evidence type="ECO:0000256" key="6">
    <source>
        <dbReference type="SAM" id="Phobius"/>
    </source>
</evidence>
<dbReference type="EMBL" id="QRMS01000004">
    <property type="protein sequence ID" value="RHJ85873.1"/>
    <property type="molecule type" value="Genomic_DNA"/>
</dbReference>
<reference evidence="7 8" key="1">
    <citation type="submission" date="2018-08" db="EMBL/GenBank/DDBJ databases">
        <title>A genome reference for cultivated species of the human gut microbiota.</title>
        <authorList>
            <person name="Zou Y."/>
            <person name="Xue W."/>
            <person name="Luo G."/>
        </authorList>
    </citation>
    <scope>NUCLEOTIDE SEQUENCE [LARGE SCALE GENOMIC DNA]</scope>
    <source>
        <strain evidence="7 8">AM07-24</strain>
    </source>
</reference>
<dbReference type="AlphaFoldDB" id="A0A415DYD6"/>
<feature type="transmembrane region" description="Helical" evidence="6">
    <location>
        <begin position="121"/>
        <end position="139"/>
    </location>
</feature>
<keyword evidence="2" id="KW-1003">Cell membrane</keyword>
<dbReference type="GO" id="GO:0005886">
    <property type="term" value="C:plasma membrane"/>
    <property type="evidence" value="ECO:0007669"/>
    <property type="project" value="UniProtKB-SubCell"/>
</dbReference>
<keyword evidence="8" id="KW-1185">Reference proteome</keyword>
<keyword evidence="5 6" id="KW-0472">Membrane</keyword>
<dbReference type="PANTHER" id="PTHR43652:SF2">
    <property type="entry name" value="BASIC AMINO ACID ANTIPORTER YFCC-RELATED"/>
    <property type="match status" value="1"/>
</dbReference>
<comment type="caution">
    <text evidence="7">The sequence shown here is derived from an EMBL/GenBank/DDBJ whole genome shotgun (WGS) entry which is preliminary data.</text>
</comment>
<feature type="transmembrane region" description="Helical" evidence="6">
    <location>
        <begin position="80"/>
        <end position="100"/>
    </location>
</feature>
<protein>
    <submittedName>
        <fullName evidence="7">Putative basic amino acid antiporter YfcC</fullName>
    </submittedName>
</protein>
<comment type="subcellular location">
    <subcellularLocation>
        <location evidence="1">Cell membrane</location>
        <topology evidence="1">Multi-pass membrane protein</topology>
    </subcellularLocation>
</comment>
<feature type="transmembrane region" description="Helical" evidence="6">
    <location>
        <begin position="203"/>
        <end position="222"/>
    </location>
</feature>
<accession>A0A415DYD6</accession>
<evidence type="ECO:0000256" key="5">
    <source>
        <dbReference type="ARBA" id="ARBA00023136"/>
    </source>
</evidence>
<feature type="transmembrane region" description="Helical" evidence="6">
    <location>
        <begin position="168"/>
        <end position="191"/>
    </location>
</feature>
<name>A0A415DYD6_9FIRM</name>
<evidence type="ECO:0000313" key="7">
    <source>
        <dbReference type="EMBL" id="RHJ85873.1"/>
    </source>
</evidence>
<evidence type="ECO:0000256" key="1">
    <source>
        <dbReference type="ARBA" id="ARBA00004651"/>
    </source>
</evidence>
<dbReference type="Proteomes" id="UP000284841">
    <property type="component" value="Unassembled WGS sequence"/>
</dbReference>
<dbReference type="GeneID" id="83004403"/>
<keyword evidence="4 6" id="KW-1133">Transmembrane helix</keyword>